<comment type="caution">
    <text evidence="2">The sequence shown here is derived from an EMBL/GenBank/DDBJ whole genome shotgun (WGS) entry which is preliminary data.</text>
</comment>
<evidence type="ECO:0000256" key="1">
    <source>
        <dbReference type="SAM" id="MobiDB-lite"/>
    </source>
</evidence>
<gene>
    <name evidence="2" type="ORF">EVAR_6485_1</name>
</gene>
<keyword evidence="3" id="KW-1185">Reference proteome</keyword>
<dbReference type="AlphaFoldDB" id="A0A4C1SSR0"/>
<protein>
    <submittedName>
        <fullName evidence="2">Uncharacterized protein</fullName>
    </submittedName>
</protein>
<accession>A0A4C1SSR0</accession>
<sequence length="157" mass="17095">MSDASASRMRRTGSPRRTGSVGDGEKNHRISDGESAAESGPSAAPASAPVRELCKFGHAPSEINLYLDFVMLRNGDEKVRFRNSHDRPRSSRPYRSGGRNHCQAGVGPQCGLMKTNHRKVEAGKAFSKNDRRHANDKAALVASAICNIRLHIPNGIY</sequence>
<dbReference type="EMBL" id="BGZK01000013">
    <property type="protein sequence ID" value="GBP04250.1"/>
    <property type="molecule type" value="Genomic_DNA"/>
</dbReference>
<feature type="compositionally biased region" description="Low complexity" evidence="1">
    <location>
        <begin position="33"/>
        <end position="46"/>
    </location>
</feature>
<feature type="compositionally biased region" description="Basic and acidic residues" evidence="1">
    <location>
        <begin position="23"/>
        <end position="32"/>
    </location>
</feature>
<evidence type="ECO:0000313" key="2">
    <source>
        <dbReference type="EMBL" id="GBP04250.1"/>
    </source>
</evidence>
<evidence type="ECO:0000313" key="3">
    <source>
        <dbReference type="Proteomes" id="UP000299102"/>
    </source>
</evidence>
<dbReference type="Proteomes" id="UP000299102">
    <property type="component" value="Unassembled WGS sequence"/>
</dbReference>
<proteinExistence type="predicted"/>
<feature type="region of interest" description="Disordered" evidence="1">
    <location>
        <begin position="1"/>
        <end position="46"/>
    </location>
</feature>
<reference evidence="2 3" key="1">
    <citation type="journal article" date="2019" name="Commun. Biol.">
        <title>The bagworm genome reveals a unique fibroin gene that provides high tensile strength.</title>
        <authorList>
            <person name="Kono N."/>
            <person name="Nakamura H."/>
            <person name="Ohtoshi R."/>
            <person name="Tomita M."/>
            <person name="Numata K."/>
            <person name="Arakawa K."/>
        </authorList>
    </citation>
    <scope>NUCLEOTIDE SEQUENCE [LARGE SCALE GENOMIC DNA]</scope>
</reference>
<name>A0A4C1SSR0_EUMVA</name>
<feature type="region of interest" description="Disordered" evidence="1">
    <location>
        <begin position="81"/>
        <end position="108"/>
    </location>
</feature>
<organism evidence="2 3">
    <name type="scientific">Eumeta variegata</name>
    <name type="common">Bagworm moth</name>
    <name type="synonym">Eumeta japonica</name>
    <dbReference type="NCBI Taxonomy" id="151549"/>
    <lineage>
        <taxon>Eukaryota</taxon>
        <taxon>Metazoa</taxon>
        <taxon>Ecdysozoa</taxon>
        <taxon>Arthropoda</taxon>
        <taxon>Hexapoda</taxon>
        <taxon>Insecta</taxon>
        <taxon>Pterygota</taxon>
        <taxon>Neoptera</taxon>
        <taxon>Endopterygota</taxon>
        <taxon>Lepidoptera</taxon>
        <taxon>Glossata</taxon>
        <taxon>Ditrysia</taxon>
        <taxon>Tineoidea</taxon>
        <taxon>Psychidae</taxon>
        <taxon>Oiketicinae</taxon>
        <taxon>Eumeta</taxon>
    </lineage>
</organism>